<keyword evidence="3" id="KW-1185">Reference proteome</keyword>
<dbReference type="InterPro" id="IPR002347">
    <property type="entry name" value="SDR_fam"/>
</dbReference>
<dbReference type="FunFam" id="3.40.50.720:FF:000084">
    <property type="entry name" value="Short-chain dehydrogenase reductase"/>
    <property type="match status" value="1"/>
</dbReference>
<dbReference type="CDD" id="cd05233">
    <property type="entry name" value="SDR_c"/>
    <property type="match status" value="1"/>
</dbReference>
<dbReference type="InterPro" id="IPR036291">
    <property type="entry name" value="NAD(P)-bd_dom_sf"/>
</dbReference>
<dbReference type="Proteomes" id="UP000538566">
    <property type="component" value="Unassembled WGS sequence"/>
</dbReference>
<accession>A0A7W7AFU7</accession>
<dbReference type="Pfam" id="PF13561">
    <property type="entry name" value="adh_short_C2"/>
    <property type="match status" value="1"/>
</dbReference>
<comment type="similarity">
    <text evidence="1">Belongs to the short-chain dehydrogenases/reductases (SDR) family.</text>
</comment>
<dbReference type="Gene3D" id="3.40.50.720">
    <property type="entry name" value="NAD(P)-binding Rossmann-like Domain"/>
    <property type="match status" value="1"/>
</dbReference>
<gene>
    <name evidence="2" type="ORF">GGR37_003761</name>
</gene>
<evidence type="ECO:0000313" key="3">
    <source>
        <dbReference type="Proteomes" id="UP000538566"/>
    </source>
</evidence>
<evidence type="ECO:0000256" key="1">
    <source>
        <dbReference type="ARBA" id="ARBA00006484"/>
    </source>
</evidence>
<reference evidence="2 3" key="1">
    <citation type="submission" date="2020-08" db="EMBL/GenBank/DDBJ databases">
        <title>Genomic Encyclopedia of Type Strains, Phase IV (KMG-IV): sequencing the most valuable type-strain genomes for metagenomic binning, comparative biology and taxonomic classification.</title>
        <authorList>
            <person name="Goeker M."/>
        </authorList>
    </citation>
    <scope>NUCLEOTIDE SEQUENCE [LARGE SCALE GENOMIC DNA]</scope>
    <source>
        <strain evidence="2 3">DSM 17507</strain>
    </source>
</reference>
<dbReference type="RefSeq" id="WP_158637767.1">
    <property type="nucleotide sequence ID" value="NZ_JACHOA010000008.1"/>
</dbReference>
<evidence type="ECO:0000313" key="2">
    <source>
        <dbReference type="EMBL" id="MBB4615465.1"/>
    </source>
</evidence>
<dbReference type="PRINTS" id="PR00081">
    <property type="entry name" value="GDHRDH"/>
</dbReference>
<dbReference type="PANTHER" id="PTHR42760">
    <property type="entry name" value="SHORT-CHAIN DEHYDROGENASES/REDUCTASES FAMILY MEMBER"/>
    <property type="match status" value="1"/>
</dbReference>
<proteinExistence type="inferred from homology"/>
<dbReference type="EMBL" id="JACHOA010000008">
    <property type="protein sequence ID" value="MBB4615465.1"/>
    <property type="molecule type" value="Genomic_DNA"/>
</dbReference>
<dbReference type="GO" id="GO:0016616">
    <property type="term" value="F:oxidoreductase activity, acting on the CH-OH group of donors, NAD or NADP as acceptor"/>
    <property type="evidence" value="ECO:0007669"/>
    <property type="project" value="TreeGrafter"/>
</dbReference>
<name>A0A7W7AFU7_9SPHN</name>
<protein>
    <submittedName>
        <fullName evidence="2">NAD(P)-dependent dehydrogenase (Short-subunit alcohol dehydrogenase family)</fullName>
    </submittedName>
</protein>
<sequence>MTEKNAPLIHAFGLSNRTALVTGAGSGLAETIAQILALAGASVIVAHDVLSEADRVASTICERGGTARAVACDVKVEADVIALFEDCVARDEIPDIVVMGAMMQGGVPAIDMSASQWDAMYATNARGAFLTAREAIRQLKRVSMPGRIIALSTMGSEHPVLVGNAAYGSSKAALNQLCRQLAFEHAADGIRVNAVLPGAVPGNAPKMEGATFVGGPGADPSRHLSGFGKPADVGWLVVYLASPSADYITGQTFVIDGGFGVG</sequence>
<organism evidence="2 3">
    <name type="scientific">Novosphingobium taihuense</name>
    <dbReference type="NCBI Taxonomy" id="260085"/>
    <lineage>
        <taxon>Bacteria</taxon>
        <taxon>Pseudomonadati</taxon>
        <taxon>Pseudomonadota</taxon>
        <taxon>Alphaproteobacteria</taxon>
        <taxon>Sphingomonadales</taxon>
        <taxon>Sphingomonadaceae</taxon>
        <taxon>Novosphingobium</taxon>
    </lineage>
</organism>
<dbReference type="AlphaFoldDB" id="A0A7W7AFU7"/>
<dbReference type="OrthoDB" id="9780084at2"/>
<comment type="caution">
    <text evidence="2">The sequence shown here is derived from an EMBL/GenBank/DDBJ whole genome shotgun (WGS) entry which is preliminary data.</text>
</comment>
<dbReference type="SUPFAM" id="SSF51735">
    <property type="entry name" value="NAD(P)-binding Rossmann-fold domains"/>
    <property type="match status" value="1"/>
</dbReference>